<sequence>MNTKGRLFRIRSILIFFVLALGFSGLTAIPLRFELNILNSIAGEGTNIEAIAPSLSHWISLVQHAIEDQYQNHAFLAYGYDWLAFGHFVIAIAFIGAVKDPIQNRWVIEFGMIACVLIIPYALILGHFRGIPMLWRMIDMLFGILGIIPLYFARKMTLELESEFISAG</sequence>
<gene>
    <name evidence="2" type="ORF">H8E29_16925</name>
</gene>
<reference evidence="2 3" key="1">
    <citation type="submission" date="2020-08" db="EMBL/GenBank/DDBJ databases">
        <title>Bridging the membrane lipid divide: bacteria of the FCB group superphylum have the potential to synthesize archaeal ether lipids.</title>
        <authorList>
            <person name="Villanueva L."/>
            <person name="Von Meijenfeldt F.A.B."/>
            <person name="Westbye A.B."/>
            <person name="Yadav S."/>
            <person name="Hopmans E.C."/>
            <person name="Dutilh B.E."/>
            <person name="Sinninghe Damste J.S."/>
        </authorList>
    </citation>
    <scope>NUCLEOTIDE SEQUENCE [LARGE SCALE GENOMIC DNA]</scope>
    <source>
        <strain evidence="2">NIOZ-UU36</strain>
    </source>
</reference>
<evidence type="ECO:0000313" key="3">
    <source>
        <dbReference type="Proteomes" id="UP000614469"/>
    </source>
</evidence>
<feature type="transmembrane region" description="Helical" evidence="1">
    <location>
        <begin position="80"/>
        <end position="98"/>
    </location>
</feature>
<keyword evidence="1" id="KW-0812">Transmembrane</keyword>
<name>A0A8J6TFV6_9CHLR</name>
<feature type="transmembrane region" description="Helical" evidence="1">
    <location>
        <begin position="110"/>
        <end position="128"/>
    </location>
</feature>
<dbReference type="EMBL" id="JACNJN010000212">
    <property type="protein sequence ID" value="MBC8336941.1"/>
    <property type="molecule type" value="Genomic_DNA"/>
</dbReference>
<protein>
    <submittedName>
        <fullName evidence="2">Uncharacterized protein</fullName>
    </submittedName>
</protein>
<evidence type="ECO:0000313" key="2">
    <source>
        <dbReference type="EMBL" id="MBC8336941.1"/>
    </source>
</evidence>
<dbReference type="AlphaFoldDB" id="A0A8J6TFV6"/>
<dbReference type="Proteomes" id="UP000614469">
    <property type="component" value="Unassembled WGS sequence"/>
</dbReference>
<proteinExistence type="predicted"/>
<accession>A0A8J6TFV6</accession>
<keyword evidence="1" id="KW-0472">Membrane</keyword>
<organism evidence="2 3">
    <name type="scientific">Candidatus Desulfolinea nitratireducens</name>
    <dbReference type="NCBI Taxonomy" id="2841698"/>
    <lineage>
        <taxon>Bacteria</taxon>
        <taxon>Bacillati</taxon>
        <taxon>Chloroflexota</taxon>
        <taxon>Anaerolineae</taxon>
        <taxon>Anaerolineales</taxon>
        <taxon>Anaerolineales incertae sedis</taxon>
        <taxon>Candidatus Desulfolinea</taxon>
    </lineage>
</organism>
<keyword evidence="1" id="KW-1133">Transmembrane helix</keyword>
<comment type="caution">
    <text evidence="2">The sequence shown here is derived from an EMBL/GenBank/DDBJ whole genome shotgun (WGS) entry which is preliminary data.</text>
</comment>
<evidence type="ECO:0000256" key="1">
    <source>
        <dbReference type="SAM" id="Phobius"/>
    </source>
</evidence>
<feature type="transmembrane region" description="Helical" evidence="1">
    <location>
        <begin position="134"/>
        <end position="153"/>
    </location>
</feature>